<keyword evidence="2" id="KW-0032">Aminotransferase</keyword>
<dbReference type="PIRSF" id="PIRSF000390">
    <property type="entry name" value="PLP_StrS"/>
    <property type="match status" value="1"/>
</dbReference>
<name>A0ABV6YNJ3_UNCEI</name>
<dbReference type="Proteomes" id="UP001594288">
    <property type="component" value="Unassembled WGS sequence"/>
</dbReference>
<organism evidence="2 3">
    <name type="scientific">Eiseniibacteriota bacterium</name>
    <dbReference type="NCBI Taxonomy" id="2212470"/>
    <lineage>
        <taxon>Bacteria</taxon>
        <taxon>Candidatus Eiseniibacteriota</taxon>
    </lineage>
</organism>
<sequence length="370" mass="39324">MIRLTSPDVAGSIDDIKTVLESGFLVQGKNVERFESLVAGYVGRKYAVAVSSGTSAIHCALLAAGVSEGDEVIVPDFTFPATANAVVNAGAVPVLADIDPATFNLDPGTVEARLSARTRAVMPVDLFGLAADLDAIGALCKDRGIMLLEDSACALGSEFGGRKCGSFGAASAFSFHPRKLVTTGEGGMVLTDDDEIARKCRLLRNHGMERSARGVDFVLAGSNMRMNELEACIGIGQMESLDGRIEKRREVASLYKEILSGLDGVRCPVEPESHRHSYQAYVIMLEPRIDRDALIDGMLSEGVETGIGTYAVHAQAFYGKRLGLEPGSLPNSYRAYNQSLALPIYASMEEKAVHTVAAALSKCVSTIKGT</sequence>
<dbReference type="PANTHER" id="PTHR30244:SF34">
    <property type="entry name" value="DTDP-4-AMINO-4,6-DIDEOXYGALACTOSE TRANSAMINASE"/>
    <property type="match status" value="1"/>
</dbReference>
<dbReference type="InterPro" id="IPR015424">
    <property type="entry name" value="PyrdxlP-dep_Trfase"/>
</dbReference>
<keyword evidence="3" id="KW-1185">Reference proteome</keyword>
<proteinExistence type="inferred from homology"/>
<keyword evidence="1" id="KW-0663">Pyridoxal phosphate</keyword>
<dbReference type="CDD" id="cd00616">
    <property type="entry name" value="AHBA_syn"/>
    <property type="match status" value="1"/>
</dbReference>
<evidence type="ECO:0000313" key="2">
    <source>
        <dbReference type="EMBL" id="MFC1799636.1"/>
    </source>
</evidence>
<evidence type="ECO:0000313" key="3">
    <source>
        <dbReference type="Proteomes" id="UP001594288"/>
    </source>
</evidence>
<gene>
    <name evidence="2" type="ORF">ACFL2Z_01835</name>
</gene>
<evidence type="ECO:0000256" key="1">
    <source>
        <dbReference type="RuleBase" id="RU004508"/>
    </source>
</evidence>
<accession>A0ABV6YNJ3</accession>
<dbReference type="Gene3D" id="3.40.640.10">
    <property type="entry name" value="Type I PLP-dependent aspartate aminotransferase-like (Major domain)"/>
    <property type="match status" value="1"/>
</dbReference>
<reference evidence="2 3" key="1">
    <citation type="submission" date="2024-09" db="EMBL/GenBank/DDBJ databases">
        <authorList>
            <person name="D'Angelo T."/>
        </authorList>
    </citation>
    <scope>NUCLEOTIDE SEQUENCE [LARGE SCALE GENOMIC DNA]</scope>
    <source>
        <strain evidence="2">SAG AM-311-F02</strain>
    </source>
</reference>
<dbReference type="SUPFAM" id="SSF53383">
    <property type="entry name" value="PLP-dependent transferases"/>
    <property type="match status" value="1"/>
</dbReference>
<comment type="caution">
    <text evidence="2">The sequence shown here is derived from an EMBL/GenBank/DDBJ whole genome shotgun (WGS) entry which is preliminary data.</text>
</comment>
<protein>
    <submittedName>
        <fullName evidence="2">DegT/DnrJ/EryC1/StrS family aminotransferase</fullName>
    </submittedName>
</protein>
<dbReference type="InterPro" id="IPR000653">
    <property type="entry name" value="DegT/StrS_aminotransferase"/>
</dbReference>
<dbReference type="EMBL" id="JBHPEI010000018">
    <property type="protein sequence ID" value="MFC1799636.1"/>
    <property type="molecule type" value="Genomic_DNA"/>
</dbReference>
<comment type="similarity">
    <text evidence="1">Belongs to the DegT/DnrJ/EryC1 family.</text>
</comment>
<dbReference type="Pfam" id="PF01041">
    <property type="entry name" value="DegT_DnrJ_EryC1"/>
    <property type="match status" value="1"/>
</dbReference>
<dbReference type="InterPro" id="IPR015421">
    <property type="entry name" value="PyrdxlP-dep_Trfase_major"/>
</dbReference>
<keyword evidence="2" id="KW-0808">Transferase</keyword>
<dbReference type="Gene3D" id="3.90.1150.10">
    <property type="entry name" value="Aspartate Aminotransferase, domain 1"/>
    <property type="match status" value="1"/>
</dbReference>
<dbReference type="InterPro" id="IPR015422">
    <property type="entry name" value="PyrdxlP-dep_Trfase_small"/>
</dbReference>
<dbReference type="GO" id="GO:0008483">
    <property type="term" value="F:transaminase activity"/>
    <property type="evidence" value="ECO:0007669"/>
    <property type="project" value="UniProtKB-KW"/>
</dbReference>
<dbReference type="PANTHER" id="PTHR30244">
    <property type="entry name" value="TRANSAMINASE"/>
    <property type="match status" value="1"/>
</dbReference>